<comment type="caution">
    <text evidence="1">The sequence shown here is derived from an EMBL/GenBank/DDBJ whole genome shotgun (WGS) entry which is preliminary data.</text>
</comment>
<organism evidence="1 2">
    <name type="scientific">Ixodes persulcatus</name>
    <name type="common">Taiga tick</name>
    <dbReference type="NCBI Taxonomy" id="34615"/>
    <lineage>
        <taxon>Eukaryota</taxon>
        <taxon>Metazoa</taxon>
        <taxon>Ecdysozoa</taxon>
        <taxon>Arthropoda</taxon>
        <taxon>Chelicerata</taxon>
        <taxon>Arachnida</taxon>
        <taxon>Acari</taxon>
        <taxon>Parasitiformes</taxon>
        <taxon>Ixodida</taxon>
        <taxon>Ixodoidea</taxon>
        <taxon>Ixodidae</taxon>
        <taxon>Ixodinae</taxon>
        <taxon>Ixodes</taxon>
    </lineage>
</organism>
<dbReference type="Proteomes" id="UP000805193">
    <property type="component" value="Unassembled WGS sequence"/>
</dbReference>
<gene>
    <name evidence="1" type="ORF">HPB47_006314</name>
</gene>
<keyword evidence="2" id="KW-1185">Reference proteome</keyword>
<name>A0AC60PAM5_IXOPE</name>
<accession>A0AC60PAM5</accession>
<proteinExistence type="predicted"/>
<evidence type="ECO:0000313" key="1">
    <source>
        <dbReference type="EMBL" id="KAG0416553.1"/>
    </source>
</evidence>
<dbReference type="EMBL" id="JABSTQ010010942">
    <property type="protein sequence ID" value="KAG0416553.1"/>
    <property type="molecule type" value="Genomic_DNA"/>
</dbReference>
<reference evidence="1 2" key="1">
    <citation type="journal article" date="2020" name="Cell">
        <title>Large-Scale Comparative Analyses of Tick Genomes Elucidate Their Genetic Diversity and Vector Capacities.</title>
        <authorList>
            <consortium name="Tick Genome and Microbiome Consortium (TIGMIC)"/>
            <person name="Jia N."/>
            <person name="Wang J."/>
            <person name="Shi W."/>
            <person name="Du L."/>
            <person name="Sun Y."/>
            <person name="Zhan W."/>
            <person name="Jiang J.F."/>
            <person name="Wang Q."/>
            <person name="Zhang B."/>
            <person name="Ji P."/>
            <person name="Bell-Sakyi L."/>
            <person name="Cui X.M."/>
            <person name="Yuan T.T."/>
            <person name="Jiang B.G."/>
            <person name="Yang W.F."/>
            <person name="Lam T.T."/>
            <person name="Chang Q.C."/>
            <person name="Ding S.J."/>
            <person name="Wang X.J."/>
            <person name="Zhu J.G."/>
            <person name="Ruan X.D."/>
            <person name="Zhao L."/>
            <person name="Wei J.T."/>
            <person name="Ye R.Z."/>
            <person name="Que T.C."/>
            <person name="Du C.H."/>
            <person name="Zhou Y.H."/>
            <person name="Cheng J.X."/>
            <person name="Dai P.F."/>
            <person name="Guo W.B."/>
            <person name="Han X.H."/>
            <person name="Huang E.J."/>
            <person name="Li L.F."/>
            <person name="Wei W."/>
            <person name="Gao Y.C."/>
            <person name="Liu J.Z."/>
            <person name="Shao H.Z."/>
            <person name="Wang X."/>
            <person name="Wang C.C."/>
            <person name="Yang T.C."/>
            <person name="Huo Q.B."/>
            <person name="Li W."/>
            <person name="Chen H.Y."/>
            <person name="Chen S.E."/>
            <person name="Zhou L.G."/>
            <person name="Ni X.B."/>
            <person name="Tian J.H."/>
            <person name="Sheng Y."/>
            <person name="Liu T."/>
            <person name="Pan Y.S."/>
            <person name="Xia L.Y."/>
            <person name="Li J."/>
            <person name="Zhao F."/>
            <person name="Cao W.C."/>
        </authorList>
    </citation>
    <scope>NUCLEOTIDE SEQUENCE [LARGE SCALE GENOMIC DNA]</scope>
    <source>
        <strain evidence="1">Iper-2018</strain>
    </source>
</reference>
<evidence type="ECO:0000313" key="2">
    <source>
        <dbReference type="Proteomes" id="UP000805193"/>
    </source>
</evidence>
<sequence length="813" mass="86278">MSGPASQGSDDGTVIYRGTLPGYQDASSGSRGTIPTMSSSWDEEFGAGATAEVQRALDAVDGFLYEGTCVGALGGELEAECRRWADAFVHLRAVGHGITPPTCVEARSASPKENNSGSAQSNCEAEPAVSPTEDPLKDDVADRLCALFWPEVELWLRLWAGKPHGRLGREAPGLEGVLTVGPKLLGNRHVGGDHDAGPSGIPPGRSWADGSSLPPLSSEGSRSSSNLPASSTSSRQETSSGSSVSRLPPIGSLFSEVTSSSDANSEMCNGDSGFHELTSTSGADLPNGDGLFPENDNLVTESVAQESPAFLRALGCEEDDGASTLSELSGLSDLSEPSSGSEWKPSSEGPMGWVQRQMSLGADPRALLERLLPEGALVPPSLDRLTLWRILVSVLSEDEPPRRAKLPHVNSLDDVVHLLRSCTRILVLTGAGVSVSCGIPDFRSRDGIYARLSKDFPALPDPQAMFDIHYFRKDPRPFFKFAKRLPPRWLQGEVPAHGPPGGSFATASCTRCRHKVDCHTIKDDIFNQRIPLCPECPPGEDAMAVMKPDIVFFGEGLSPEFHQAMARDKAECDLLIVMGSSLKVRPVALIPSSIPADVPQILINREPLKHVTFDVELLGDCDVIIHELCHRLGWEVMPDGQPALMQLDSLPSSRDSTGAGGNPAAPCSSSPATRRRALLEGVRCECRLLSRTDAAVPDSTSGEVAECTAGPDRPSQGPWKPRESVAARLPGGHFLFTPPSTYVFSGAEVFVESEDSDSPSPAEEESDSSFSSDEEEEAAGTGSAMECEAADRPPAGQQGSPGRQGEAETARGS</sequence>
<protein>
    <submittedName>
        <fullName evidence="1">Uncharacterized protein</fullName>
    </submittedName>
</protein>